<sequence length="240" mass="24299">MAGPFSLEVCVENAAGLSAAIKGGADRIELCAALECGGLTPSPGFIALAARAQVPVNVLIRPRAGGFCYGEAEVDAMCEDIAFCRAAGVAGVVIGALDDEGHLDRAFMERLAAAAGGLDITLHRAFDLAKDPFGAMETAIALGIGRILTSGQAVTASAGIDLIARLAERSEGRISLMPGGGVNAANAAAFLAIPGITELHSSCSRPAGPMPLALAGFAVLNPRETDPLAVRALKTAMSEM</sequence>
<dbReference type="GO" id="GO:0005737">
    <property type="term" value="C:cytoplasm"/>
    <property type="evidence" value="ECO:0007669"/>
    <property type="project" value="UniProtKB-SubCell"/>
</dbReference>
<dbReference type="EMBL" id="VHLG01000018">
    <property type="protein sequence ID" value="TPW27359.1"/>
    <property type="molecule type" value="Genomic_DNA"/>
</dbReference>
<dbReference type="GO" id="GO:0005507">
    <property type="term" value="F:copper ion binding"/>
    <property type="evidence" value="ECO:0007669"/>
    <property type="project" value="TreeGrafter"/>
</dbReference>
<keyword evidence="2" id="KW-0963">Cytoplasm</keyword>
<dbReference type="OrthoDB" id="9815677at2"/>
<comment type="caution">
    <text evidence="2">Once thought to be involved in copper homeostasis, experiments in E.coli have shown this is not the case.</text>
</comment>
<gene>
    <name evidence="2" type="primary">cutC</name>
    <name evidence="3" type="ORF">FJU08_20340</name>
</gene>
<dbReference type="PANTHER" id="PTHR12598:SF0">
    <property type="entry name" value="COPPER HOMEOSTASIS PROTEIN CUTC HOMOLOG"/>
    <property type="match status" value="1"/>
</dbReference>
<organism evidence="3 4">
    <name type="scientific">Martelella alba</name>
    <dbReference type="NCBI Taxonomy" id="2590451"/>
    <lineage>
        <taxon>Bacteria</taxon>
        <taxon>Pseudomonadati</taxon>
        <taxon>Pseudomonadota</taxon>
        <taxon>Alphaproteobacteria</taxon>
        <taxon>Hyphomicrobiales</taxon>
        <taxon>Aurantimonadaceae</taxon>
        <taxon>Martelella</taxon>
    </lineage>
</organism>
<dbReference type="HAMAP" id="MF_00795">
    <property type="entry name" value="CutC"/>
    <property type="match status" value="1"/>
</dbReference>
<dbReference type="Gene3D" id="3.20.20.380">
    <property type="entry name" value="Copper homeostasis (CutC) domain"/>
    <property type="match status" value="1"/>
</dbReference>
<dbReference type="Proteomes" id="UP000318801">
    <property type="component" value="Unassembled WGS sequence"/>
</dbReference>
<dbReference type="SUPFAM" id="SSF110395">
    <property type="entry name" value="CutC-like"/>
    <property type="match status" value="1"/>
</dbReference>
<comment type="similarity">
    <text evidence="1 2">Belongs to the CutC family.</text>
</comment>
<proteinExistence type="inferred from homology"/>
<name>A0A506U488_9HYPH</name>
<accession>A0A506U488</accession>
<evidence type="ECO:0000256" key="1">
    <source>
        <dbReference type="ARBA" id="ARBA00007768"/>
    </source>
</evidence>
<comment type="caution">
    <text evidence="3">The sequence shown here is derived from an EMBL/GenBank/DDBJ whole genome shotgun (WGS) entry which is preliminary data.</text>
</comment>
<evidence type="ECO:0000313" key="3">
    <source>
        <dbReference type="EMBL" id="TPW27359.1"/>
    </source>
</evidence>
<dbReference type="AlphaFoldDB" id="A0A506U488"/>
<dbReference type="RefSeq" id="WP_141150895.1">
    <property type="nucleotide sequence ID" value="NZ_VHLG01000018.1"/>
</dbReference>
<dbReference type="PANTHER" id="PTHR12598">
    <property type="entry name" value="COPPER HOMEOSTASIS PROTEIN CUTC"/>
    <property type="match status" value="1"/>
</dbReference>
<reference evidence="3 4" key="1">
    <citation type="submission" date="2019-06" db="EMBL/GenBank/DDBJ databases">
        <authorList>
            <person name="Li M."/>
        </authorList>
    </citation>
    <scope>NUCLEOTIDE SEQUENCE [LARGE SCALE GENOMIC DNA]</scope>
    <source>
        <strain evidence="3 4">BGMRC2036</strain>
    </source>
</reference>
<dbReference type="Pfam" id="PF03932">
    <property type="entry name" value="CutC"/>
    <property type="match status" value="1"/>
</dbReference>
<protein>
    <recommendedName>
        <fullName evidence="2">PF03932 family protein CutC</fullName>
    </recommendedName>
</protein>
<dbReference type="InterPro" id="IPR036822">
    <property type="entry name" value="CutC-like_dom_sf"/>
</dbReference>
<evidence type="ECO:0000313" key="4">
    <source>
        <dbReference type="Proteomes" id="UP000318801"/>
    </source>
</evidence>
<comment type="subcellular location">
    <subcellularLocation>
        <location evidence="2">Cytoplasm</location>
    </subcellularLocation>
</comment>
<dbReference type="InterPro" id="IPR005627">
    <property type="entry name" value="CutC-like"/>
</dbReference>
<keyword evidence="4" id="KW-1185">Reference proteome</keyword>
<evidence type="ECO:0000256" key="2">
    <source>
        <dbReference type="HAMAP-Rule" id="MF_00795"/>
    </source>
</evidence>